<sequence>MPSLPPVIFEDESLIAFDKPSGLLIAPDRWDKTRVNLMGLVHDQLGHGVANVHRIDADTSGLVLCAKTKPALDFLSGQFQSKTVAKVYEALTAGLPAQDEFEVDLVLKEDDAKPGRMCVVKKHGKASVTAFTVRARFPQPAGRPAFAHLECRPQTGRTHQIRVHLAATGTPILNDPFYGNETRLLLSDLKRGYKGRADERPLIARLALHAAALTFTHPVTREKMTLAAPLPQDFAVALKYLQKFARR</sequence>
<keyword evidence="4" id="KW-1185">Reference proteome</keyword>
<feature type="domain" description="Pseudouridine synthase RsuA/RluA-like" evidence="2">
    <location>
        <begin position="14"/>
        <end position="167"/>
    </location>
</feature>
<dbReference type="InterPro" id="IPR050188">
    <property type="entry name" value="RluA_PseudoU_synthase"/>
</dbReference>
<gene>
    <name evidence="3" type="primary">truC_1</name>
    <name evidence="3" type="ORF">Verru16b_01584</name>
</gene>
<dbReference type="RefSeq" id="WP_069961761.1">
    <property type="nucleotide sequence ID" value="NZ_CP016094.1"/>
</dbReference>
<dbReference type="PROSITE" id="PS01129">
    <property type="entry name" value="PSI_RLU"/>
    <property type="match status" value="1"/>
</dbReference>
<dbReference type="Gene3D" id="3.30.2350.10">
    <property type="entry name" value="Pseudouridine synthase"/>
    <property type="match status" value="1"/>
</dbReference>
<dbReference type="SUPFAM" id="SSF55120">
    <property type="entry name" value="Pseudouridine synthase"/>
    <property type="match status" value="1"/>
</dbReference>
<evidence type="ECO:0000313" key="4">
    <source>
        <dbReference type="Proteomes" id="UP000095228"/>
    </source>
</evidence>
<accession>A0A1D8AUE9</accession>
<dbReference type="OrthoDB" id="9807829at2"/>
<dbReference type="CDD" id="cd02869">
    <property type="entry name" value="PseudoU_synth_RluA_like"/>
    <property type="match status" value="1"/>
</dbReference>
<dbReference type="Pfam" id="PF00849">
    <property type="entry name" value="PseudoU_synth_2"/>
    <property type="match status" value="1"/>
</dbReference>
<dbReference type="InterPro" id="IPR020103">
    <property type="entry name" value="PsdUridine_synth_cat_dom_sf"/>
</dbReference>
<dbReference type="KEGG" id="obg:Verru16b_01584"/>
<protein>
    <submittedName>
        <fullName evidence="3">tRNA pseudouridine synthase C</fullName>
        <ecNumber evidence="3">5.4.99.26</ecNumber>
    </submittedName>
</protein>
<dbReference type="STRING" id="1838286.Verru16b_01584"/>
<organism evidence="3 4">
    <name type="scientific">Lacunisphaera limnophila</name>
    <dbReference type="NCBI Taxonomy" id="1838286"/>
    <lineage>
        <taxon>Bacteria</taxon>
        <taxon>Pseudomonadati</taxon>
        <taxon>Verrucomicrobiota</taxon>
        <taxon>Opitutia</taxon>
        <taxon>Opitutales</taxon>
        <taxon>Opitutaceae</taxon>
        <taxon>Lacunisphaera</taxon>
    </lineage>
</organism>
<evidence type="ECO:0000256" key="1">
    <source>
        <dbReference type="ARBA" id="ARBA00010876"/>
    </source>
</evidence>
<dbReference type="InterPro" id="IPR006224">
    <property type="entry name" value="PsdUridine_synth_RluA-like_CS"/>
</dbReference>
<evidence type="ECO:0000259" key="2">
    <source>
        <dbReference type="Pfam" id="PF00849"/>
    </source>
</evidence>
<proteinExistence type="inferred from homology"/>
<dbReference type="PANTHER" id="PTHR21600:SF87">
    <property type="entry name" value="RNA PSEUDOURIDYLATE SYNTHASE DOMAIN-CONTAINING PROTEIN 1"/>
    <property type="match status" value="1"/>
</dbReference>
<dbReference type="GO" id="GO:0003723">
    <property type="term" value="F:RNA binding"/>
    <property type="evidence" value="ECO:0007669"/>
    <property type="project" value="InterPro"/>
</dbReference>
<dbReference type="EMBL" id="CP016094">
    <property type="protein sequence ID" value="AOS44522.1"/>
    <property type="molecule type" value="Genomic_DNA"/>
</dbReference>
<keyword evidence="3" id="KW-0413">Isomerase</keyword>
<dbReference type="InterPro" id="IPR006145">
    <property type="entry name" value="PsdUridine_synth_RsuA/RluA"/>
</dbReference>
<dbReference type="GO" id="GO:0160149">
    <property type="term" value="F:tRNA pseudouridine(65) synthase activity"/>
    <property type="evidence" value="ECO:0007669"/>
    <property type="project" value="UniProtKB-EC"/>
</dbReference>
<dbReference type="Proteomes" id="UP000095228">
    <property type="component" value="Chromosome"/>
</dbReference>
<dbReference type="PANTHER" id="PTHR21600">
    <property type="entry name" value="MITOCHONDRIAL RNA PSEUDOURIDINE SYNTHASE"/>
    <property type="match status" value="1"/>
</dbReference>
<reference evidence="3 4" key="1">
    <citation type="submission" date="2016-06" db="EMBL/GenBank/DDBJ databases">
        <title>Three novel species with peptidoglycan cell walls form the new genus Lacunisphaera gen. nov. in the family Opitutaceae of the verrucomicrobial subdivision 4.</title>
        <authorList>
            <person name="Rast P."/>
            <person name="Gloeckner I."/>
            <person name="Jogler M."/>
            <person name="Boedeker C."/>
            <person name="Jeske O."/>
            <person name="Wiegand S."/>
            <person name="Reinhardt R."/>
            <person name="Schumann P."/>
            <person name="Rohde M."/>
            <person name="Spring S."/>
            <person name="Gloeckner F.O."/>
            <person name="Jogler C."/>
        </authorList>
    </citation>
    <scope>NUCLEOTIDE SEQUENCE [LARGE SCALE GENOMIC DNA]</scope>
    <source>
        <strain evidence="3 4">IG16b</strain>
    </source>
</reference>
<evidence type="ECO:0000313" key="3">
    <source>
        <dbReference type="EMBL" id="AOS44522.1"/>
    </source>
</evidence>
<name>A0A1D8AUE9_9BACT</name>
<dbReference type="AlphaFoldDB" id="A0A1D8AUE9"/>
<dbReference type="GO" id="GO:0000455">
    <property type="term" value="P:enzyme-directed rRNA pseudouridine synthesis"/>
    <property type="evidence" value="ECO:0007669"/>
    <property type="project" value="TreeGrafter"/>
</dbReference>
<comment type="similarity">
    <text evidence="1">Belongs to the pseudouridine synthase RluA family.</text>
</comment>
<dbReference type="EC" id="5.4.99.26" evidence="3"/>